<dbReference type="Pfam" id="PF00078">
    <property type="entry name" value="RVT_1"/>
    <property type="match status" value="1"/>
</dbReference>
<dbReference type="FunFam" id="3.30.70.270:FF:000020">
    <property type="entry name" value="Transposon Tf2-6 polyprotein-like Protein"/>
    <property type="match status" value="1"/>
</dbReference>
<feature type="compositionally biased region" description="Acidic residues" evidence="10">
    <location>
        <begin position="1196"/>
        <end position="1207"/>
    </location>
</feature>
<dbReference type="Gene3D" id="3.30.70.270">
    <property type="match status" value="2"/>
</dbReference>
<dbReference type="FunFam" id="3.10.10.10:FF:000007">
    <property type="entry name" value="Retrovirus-related Pol polyprotein from transposon 17.6-like Protein"/>
    <property type="match status" value="1"/>
</dbReference>
<evidence type="ECO:0008006" key="15">
    <source>
        <dbReference type="Google" id="ProtNLM"/>
    </source>
</evidence>
<dbReference type="GO" id="GO:0003964">
    <property type="term" value="F:RNA-directed DNA polymerase activity"/>
    <property type="evidence" value="ECO:0007669"/>
    <property type="project" value="UniProtKB-KW"/>
</dbReference>
<organism evidence="13 14">
    <name type="scientific">Lolium multiflorum</name>
    <name type="common">Italian ryegrass</name>
    <name type="synonym">Lolium perenne subsp. multiflorum</name>
    <dbReference type="NCBI Taxonomy" id="4521"/>
    <lineage>
        <taxon>Eukaryota</taxon>
        <taxon>Viridiplantae</taxon>
        <taxon>Streptophyta</taxon>
        <taxon>Embryophyta</taxon>
        <taxon>Tracheophyta</taxon>
        <taxon>Spermatophyta</taxon>
        <taxon>Magnoliopsida</taxon>
        <taxon>Liliopsida</taxon>
        <taxon>Poales</taxon>
        <taxon>Poaceae</taxon>
        <taxon>BOP clade</taxon>
        <taxon>Pooideae</taxon>
        <taxon>Poodae</taxon>
        <taxon>Poeae</taxon>
        <taxon>Poeae Chloroplast Group 2 (Poeae type)</taxon>
        <taxon>Loliodinae</taxon>
        <taxon>Loliinae</taxon>
        <taxon>Lolium</taxon>
    </lineage>
</organism>
<dbReference type="InterPro" id="IPR016197">
    <property type="entry name" value="Chromo-like_dom_sf"/>
</dbReference>
<dbReference type="SUPFAM" id="SSF50630">
    <property type="entry name" value="Acid proteases"/>
    <property type="match status" value="1"/>
</dbReference>
<proteinExistence type="predicted"/>
<dbReference type="GO" id="GO:0008233">
    <property type="term" value="F:peptidase activity"/>
    <property type="evidence" value="ECO:0007669"/>
    <property type="project" value="UniProtKB-KW"/>
</dbReference>
<keyword evidence="5" id="KW-0255">Endonuclease</keyword>
<keyword evidence="9" id="KW-0175">Coiled coil</keyword>
<dbReference type="GO" id="GO:0003676">
    <property type="term" value="F:nucleic acid binding"/>
    <property type="evidence" value="ECO:0007669"/>
    <property type="project" value="InterPro"/>
</dbReference>
<keyword evidence="7" id="KW-0695">RNA-directed DNA polymerase</keyword>
<keyword evidence="3" id="KW-0548">Nucleotidyltransferase</keyword>
<evidence type="ECO:0000256" key="2">
    <source>
        <dbReference type="ARBA" id="ARBA00022679"/>
    </source>
</evidence>
<evidence type="ECO:0000256" key="6">
    <source>
        <dbReference type="ARBA" id="ARBA00022801"/>
    </source>
</evidence>
<evidence type="ECO:0000256" key="7">
    <source>
        <dbReference type="ARBA" id="ARBA00022918"/>
    </source>
</evidence>
<dbReference type="InterPro" id="IPR050951">
    <property type="entry name" value="Retrovirus_Pol_polyprotein"/>
</dbReference>
<dbReference type="InterPro" id="IPR036397">
    <property type="entry name" value="RNaseH_sf"/>
</dbReference>
<feature type="coiled-coil region" evidence="9">
    <location>
        <begin position="986"/>
        <end position="1013"/>
    </location>
</feature>
<dbReference type="SUPFAM" id="SSF56672">
    <property type="entry name" value="DNA/RNA polymerases"/>
    <property type="match status" value="1"/>
</dbReference>
<dbReference type="Gene3D" id="2.40.70.10">
    <property type="entry name" value="Acid Proteases"/>
    <property type="match status" value="1"/>
</dbReference>
<dbReference type="InterPro" id="IPR021109">
    <property type="entry name" value="Peptidase_aspartic_dom_sf"/>
</dbReference>
<feature type="region of interest" description="Disordered" evidence="10">
    <location>
        <begin position="248"/>
        <end position="296"/>
    </location>
</feature>
<keyword evidence="1" id="KW-0645">Protease</keyword>
<dbReference type="PROSITE" id="PS50994">
    <property type="entry name" value="INTEGRASE"/>
    <property type="match status" value="1"/>
</dbReference>
<evidence type="ECO:0000259" key="11">
    <source>
        <dbReference type="PROSITE" id="PS50878"/>
    </source>
</evidence>
<evidence type="ECO:0000256" key="1">
    <source>
        <dbReference type="ARBA" id="ARBA00022670"/>
    </source>
</evidence>
<dbReference type="CDD" id="cd01647">
    <property type="entry name" value="RT_LTR"/>
    <property type="match status" value="1"/>
</dbReference>
<gene>
    <name evidence="13" type="ORF">QYE76_064181</name>
</gene>
<keyword evidence="4" id="KW-0540">Nuclease</keyword>
<dbReference type="Pfam" id="PF03732">
    <property type="entry name" value="Retrotrans_gag"/>
    <property type="match status" value="1"/>
</dbReference>
<dbReference type="Gene3D" id="3.10.10.10">
    <property type="entry name" value="HIV Type 1 Reverse Transcriptase, subunit A, domain 1"/>
    <property type="match status" value="1"/>
</dbReference>
<evidence type="ECO:0000256" key="9">
    <source>
        <dbReference type="SAM" id="Coils"/>
    </source>
</evidence>
<reference evidence="13" key="1">
    <citation type="submission" date="2023-07" db="EMBL/GenBank/DDBJ databases">
        <title>A chromosome-level genome assembly of Lolium multiflorum.</title>
        <authorList>
            <person name="Chen Y."/>
            <person name="Copetti D."/>
            <person name="Kolliker R."/>
            <person name="Studer B."/>
        </authorList>
    </citation>
    <scope>NUCLEOTIDE SEQUENCE</scope>
    <source>
        <strain evidence="13">02402/16</strain>
        <tissue evidence="13">Leaf</tissue>
    </source>
</reference>
<evidence type="ECO:0000256" key="10">
    <source>
        <dbReference type="SAM" id="MobiDB-lite"/>
    </source>
</evidence>
<accession>A0AAD8S7Q0</accession>
<dbReference type="EMBL" id="JAUUTY010000004">
    <property type="protein sequence ID" value="KAK1646376.1"/>
    <property type="molecule type" value="Genomic_DNA"/>
</dbReference>
<evidence type="ECO:0000313" key="13">
    <source>
        <dbReference type="EMBL" id="KAK1646376.1"/>
    </source>
</evidence>
<dbReference type="GO" id="GO:0015074">
    <property type="term" value="P:DNA integration"/>
    <property type="evidence" value="ECO:0007669"/>
    <property type="project" value="InterPro"/>
</dbReference>
<dbReference type="InterPro" id="IPR043128">
    <property type="entry name" value="Rev_trsase/Diguanyl_cyclase"/>
</dbReference>
<dbReference type="SUPFAM" id="SSF54160">
    <property type="entry name" value="Chromo domain-like"/>
    <property type="match status" value="1"/>
</dbReference>
<keyword evidence="6" id="KW-0378">Hydrolase</keyword>
<dbReference type="AlphaFoldDB" id="A0AAD8S7Q0"/>
<protein>
    <recommendedName>
        <fullName evidence="15">Reverse transcriptase domain-containing protein</fullName>
    </recommendedName>
</protein>
<evidence type="ECO:0000256" key="8">
    <source>
        <dbReference type="ARBA" id="ARBA00023268"/>
    </source>
</evidence>
<sequence length="1207" mass="136177">MEALQKSMEEMLKNFGDMRMEVKTVTTEMQGLRQQIEDFGEDLDGVKRRLNEPAKPATQPRVEIPQANKGATTARLTNNGPPLSTRCRTAPATRVSSLRLHHQRKYATTHIRAISLCDHAVTISLVSQHHWVSSATLHLDGHAALWFQAYKRTHRLVNWDNFVRSVVEEFGQDEFDGQMTRLLQLKQTSTVGEYRLAFEECMYHLISIDGNSRWFVSQFIFGLREDIRLAVRLQGPTSITRAASLAGIQEEETEHHRTRNRPAAPTKHPPSAVTATLTAPPAVRSEWPRKQGNDDFNRERQLRDFRRANNLCFKCGDKFSKEHQCKRLGQLLTIEVGEFGEVLSDDAVVALELLEETSVTATCCQLSLNAVSGTDNGETMKLRALVGNQVMILLIDSGSTHTFITHSFATRAECPISPAASVPVKIANGHIMTSDSQVVGLQWWTQGHTFQTDMRILELGAYDAVLGMDWLKSCGKMSVDWTLKSMEFVHDDKEIRIQGMVSKQQQQLEELSSIQLQKWLAGNDVWAMAILDHVPTAGETSTFTVAPDLQSVLDEYEDVFSEPNSLPPRRQWDHAIALEPGAKPTNTRPYRYSPLQKDEIERQVNEMLAAGIITASMSPFASPVLLVKKKDGSWRFCVDYRRLNELTIKNKFPLPVVDELLDELAGTKFFSKLDLRAGYHQIRMRPEDEAKTAFKTHHGHFQFRVMPFGLTNAPATFQCIMNSVFAPFLRKFVIVFLDDILVYSASWEEHLQHLKLVLEKLKEAQFFAKLSKCSFGQTSIQYLGHIISDQGVATDPDKTLVMEQWPIPTTITELRGFLGLTGYYRKFVKNYGIITKPLTQLLTKKGFQWTEEATAAFLILKKAMTQTPVLALPDFTLPFSVETDACDSGVGAAMGTELHYSTAYHPQTDGQSERVNQCLEQYLRCAVQDNPKRWRRWIPMAEFWYNSSYHTALGCSPFKALYKRDPNFGAMPNLTVPPDSTVHSTALEYQAQNELLRAQLLRAQQRMKSYADKNRTERDFAVGDHVLLKLQPYAQQSVVNRPYPKLSYKFFGPFQILERIGPVAYKLELPAAAQVHPVFHVSQLKPFQANYSPVFSELPVATDLAAVSLVPAAILQRRLVRKGNAATPQVLVQWAHVPLDAATWEDYYVLKQRYPNADLWEDEAKGVLAQGGSSVTPANSEVANESPAQLERDLASEDDTIGQADID</sequence>
<evidence type="ECO:0000256" key="5">
    <source>
        <dbReference type="ARBA" id="ARBA00022759"/>
    </source>
</evidence>
<feature type="compositionally biased region" description="Basic and acidic residues" evidence="10">
    <location>
        <begin position="286"/>
        <end position="296"/>
    </location>
</feature>
<feature type="domain" description="Reverse transcriptase" evidence="11">
    <location>
        <begin position="608"/>
        <end position="787"/>
    </location>
</feature>
<dbReference type="CDD" id="cd00303">
    <property type="entry name" value="retropepsin_like"/>
    <property type="match status" value="1"/>
</dbReference>
<dbReference type="Gene3D" id="3.30.420.10">
    <property type="entry name" value="Ribonuclease H-like superfamily/Ribonuclease H"/>
    <property type="match status" value="1"/>
</dbReference>
<feature type="compositionally biased region" description="Polar residues" evidence="10">
    <location>
        <begin position="1171"/>
        <end position="1187"/>
    </location>
</feature>
<feature type="compositionally biased region" description="Low complexity" evidence="10">
    <location>
        <begin position="269"/>
        <end position="282"/>
    </location>
</feature>
<dbReference type="InterPro" id="IPR005162">
    <property type="entry name" value="Retrotrans_gag_dom"/>
</dbReference>
<dbReference type="Pfam" id="PF24626">
    <property type="entry name" value="SH3_Tf2-1"/>
    <property type="match status" value="1"/>
</dbReference>
<keyword evidence="2" id="KW-0808">Transferase</keyword>
<evidence type="ECO:0000259" key="12">
    <source>
        <dbReference type="PROSITE" id="PS50994"/>
    </source>
</evidence>
<dbReference type="PROSITE" id="PS50878">
    <property type="entry name" value="RT_POL"/>
    <property type="match status" value="1"/>
</dbReference>
<dbReference type="Pfam" id="PF17919">
    <property type="entry name" value="RT_RNaseH_2"/>
    <property type="match status" value="1"/>
</dbReference>
<dbReference type="PANTHER" id="PTHR37984:SF5">
    <property type="entry name" value="PROTEIN NYNRIN-LIKE"/>
    <property type="match status" value="1"/>
</dbReference>
<evidence type="ECO:0000313" key="14">
    <source>
        <dbReference type="Proteomes" id="UP001231189"/>
    </source>
</evidence>
<comment type="caution">
    <text evidence="13">The sequence shown here is derived from an EMBL/GenBank/DDBJ whole genome shotgun (WGS) entry which is preliminary data.</text>
</comment>
<feature type="region of interest" description="Disordered" evidence="10">
    <location>
        <begin position="1170"/>
        <end position="1207"/>
    </location>
</feature>
<dbReference type="GO" id="GO:0004519">
    <property type="term" value="F:endonuclease activity"/>
    <property type="evidence" value="ECO:0007669"/>
    <property type="project" value="UniProtKB-KW"/>
</dbReference>
<dbReference type="GO" id="GO:0006508">
    <property type="term" value="P:proteolysis"/>
    <property type="evidence" value="ECO:0007669"/>
    <property type="project" value="UniProtKB-KW"/>
</dbReference>
<name>A0AAD8S7Q0_LOLMU</name>
<dbReference type="Pfam" id="PF08284">
    <property type="entry name" value="RVP_2"/>
    <property type="match status" value="1"/>
</dbReference>
<dbReference type="PANTHER" id="PTHR37984">
    <property type="entry name" value="PROTEIN CBG26694"/>
    <property type="match status" value="1"/>
</dbReference>
<dbReference type="InterPro" id="IPR000477">
    <property type="entry name" value="RT_dom"/>
</dbReference>
<keyword evidence="14" id="KW-1185">Reference proteome</keyword>
<dbReference type="Proteomes" id="UP001231189">
    <property type="component" value="Unassembled WGS sequence"/>
</dbReference>
<evidence type="ECO:0000256" key="3">
    <source>
        <dbReference type="ARBA" id="ARBA00022695"/>
    </source>
</evidence>
<dbReference type="InterPro" id="IPR043502">
    <property type="entry name" value="DNA/RNA_pol_sf"/>
</dbReference>
<dbReference type="InterPro" id="IPR041577">
    <property type="entry name" value="RT_RNaseH_2"/>
</dbReference>
<dbReference type="InterPro" id="IPR001584">
    <property type="entry name" value="Integrase_cat-core"/>
</dbReference>
<evidence type="ECO:0000256" key="4">
    <source>
        <dbReference type="ARBA" id="ARBA00022722"/>
    </source>
</evidence>
<keyword evidence="8" id="KW-0511">Multifunctional enzyme</keyword>
<dbReference type="InterPro" id="IPR056924">
    <property type="entry name" value="SH3_Tf2-1"/>
</dbReference>
<feature type="domain" description="Integrase catalytic" evidence="12">
    <location>
        <begin position="792"/>
        <end position="965"/>
    </location>
</feature>